<comment type="caution">
    <text evidence="1">The sequence shown here is derived from an EMBL/GenBank/DDBJ whole genome shotgun (WGS) entry which is preliminary data.</text>
</comment>
<evidence type="ECO:0000313" key="1">
    <source>
        <dbReference type="EMBL" id="MBA2858301.1"/>
    </source>
</evidence>
<name>A0A7J9P525_METMI</name>
<dbReference type="EMBL" id="JACDUN010000001">
    <property type="protein sequence ID" value="MBA2858301.1"/>
    <property type="molecule type" value="Genomic_DNA"/>
</dbReference>
<reference evidence="1 2" key="1">
    <citation type="submission" date="2020-07" db="EMBL/GenBank/DDBJ databases">
        <title>Genomic Encyclopedia of Type Strains, Phase IV (KMG-V): Genome sequencing to study the core and pangenomes of soil and plant-associated prokaryotes.</title>
        <authorList>
            <person name="Whitman W."/>
        </authorList>
    </citation>
    <scope>NUCLEOTIDE SEQUENCE [LARGE SCALE GENOMIC DNA]</scope>
    <source>
        <strain evidence="1 2">C12</strain>
    </source>
</reference>
<evidence type="ECO:0000313" key="2">
    <source>
        <dbReference type="Proteomes" id="UP000558015"/>
    </source>
</evidence>
<protein>
    <submittedName>
        <fullName evidence="1">Uncharacterized protein</fullName>
    </submittedName>
</protein>
<dbReference type="AlphaFoldDB" id="A0A7J9P525"/>
<gene>
    <name evidence="1" type="ORF">HNP93_001002</name>
</gene>
<dbReference type="RefSeq" id="WP_181493294.1">
    <property type="nucleotide sequence ID" value="NZ_JACDUN010000001.1"/>
</dbReference>
<sequence>MVNCKITSVKFAEKGSKKAFDFAAVVDCLAYDSEDPEYQKAGITRELVEARADRFANQHVTTNHISPDVDPSVYQGSSLGIVFDEDGKGYMSFGVASEEYADYIKESGASVSLEWIIAKDEDGNTVDVTPSNITVCEPGIMNPRCKTAETLAVHAVAMGIYVEVTEPVYADPKNALFPCSYEYELRDSIVLVMKLQDTHPECYSTDEWTKIKKKLLARSAELGI</sequence>
<proteinExistence type="predicted"/>
<organism evidence="1 2">
    <name type="scientific">Methanococcus maripaludis</name>
    <name type="common">Methanococcus deltae</name>
    <dbReference type="NCBI Taxonomy" id="39152"/>
    <lineage>
        <taxon>Archaea</taxon>
        <taxon>Methanobacteriati</taxon>
        <taxon>Methanobacteriota</taxon>
        <taxon>Methanomada group</taxon>
        <taxon>Methanococci</taxon>
        <taxon>Methanococcales</taxon>
        <taxon>Methanococcaceae</taxon>
        <taxon>Methanococcus</taxon>
    </lineage>
</organism>
<accession>A0A7J9P525</accession>
<dbReference type="Proteomes" id="UP000558015">
    <property type="component" value="Unassembled WGS sequence"/>
</dbReference>